<dbReference type="InterPro" id="IPR008049">
    <property type="entry name" value="MCM6"/>
</dbReference>
<name>A0A0H5QYH5_9EUKA</name>
<comment type="subunit">
    <text evidence="12">Component of the MCM2-7 complex.</text>
</comment>
<feature type="compositionally biased region" description="Basic and acidic residues" evidence="13">
    <location>
        <begin position="723"/>
        <end position="737"/>
    </location>
</feature>
<dbReference type="FunFam" id="3.40.50.300:FF:000115">
    <property type="entry name" value="DNA helicase"/>
    <property type="match status" value="1"/>
</dbReference>
<proteinExistence type="inferred from homology"/>
<dbReference type="GO" id="GO:0016887">
    <property type="term" value="F:ATP hydrolysis activity"/>
    <property type="evidence" value="ECO:0007669"/>
    <property type="project" value="RHEA"/>
</dbReference>
<dbReference type="InterPro" id="IPR041024">
    <property type="entry name" value="Mcm6_C"/>
</dbReference>
<dbReference type="GO" id="GO:1990518">
    <property type="term" value="F:single-stranded 3'-5' DNA helicase activity"/>
    <property type="evidence" value="ECO:0007669"/>
    <property type="project" value="TreeGrafter"/>
</dbReference>
<evidence type="ECO:0000256" key="9">
    <source>
        <dbReference type="ARBA" id="ARBA00023242"/>
    </source>
</evidence>
<dbReference type="AlphaFoldDB" id="A0A0H5QYH5"/>
<dbReference type="Gene3D" id="3.40.50.300">
    <property type="entry name" value="P-loop containing nucleotide triphosphate hydrolases"/>
    <property type="match status" value="1"/>
</dbReference>
<dbReference type="EMBL" id="HACM01006274">
    <property type="protein sequence ID" value="CRZ06716.1"/>
    <property type="molecule type" value="Transcribed_RNA"/>
</dbReference>
<dbReference type="GO" id="GO:0000727">
    <property type="term" value="P:double-strand break repair via break-induced replication"/>
    <property type="evidence" value="ECO:0007669"/>
    <property type="project" value="TreeGrafter"/>
</dbReference>
<dbReference type="PRINTS" id="PR01662">
    <property type="entry name" value="MCMPROTEIN6"/>
</dbReference>
<dbReference type="InterPro" id="IPR018525">
    <property type="entry name" value="MCM_CS"/>
</dbReference>
<dbReference type="CDD" id="cd17757">
    <property type="entry name" value="MCM6"/>
    <property type="match status" value="1"/>
</dbReference>
<keyword evidence="9" id="KW-0539">Nucleus</keyword>
<dbReference type="Pfam" id="PF14551">
    <property type="entry name" value="MCM_N"/>
    <property type="match status" value="1"/>
</dbReference>
<comment type="function">
    <text evidence="12">Acts as component of the MCM2-7 complex (MCM complex) which is the replicative helicase essential for 'once per cell cycle' DNA replication initiation and elongation in eukaryotic cells. The active ATPase sites in the MCM2-7 ring are formed through the interaction surfaces of two neighboring subunits such that a critical structure of a conserved arginine finger motif is provided in trans relative to the ATP-binding site of the Walker A box of the adjacent subunit. The six ATPase active sites, however, are likely to contribute differentially to the complex helicase activity.</text>
</comment>
<dbReference type="Gene3D" id="3.30.1640.10">
    <property type="entry name" value="mini-chromosome maintenance (MCM) complex, chain A, domain 1"/>
    <property type="match status" value="1"/>
</dbReference>
<keyword evidence="3 12" id="KW-0235">DNA replication</keyword>
<dbReference type="InterPro" id="IPR033762">
    <property type="entry name" value="MCM_OB"/>
</dbReference>
<evidence type="ECO:0000256" key="3">
    <source>
        <dbReference type="ARBA" id="ARBA00022705"/>
    </source>
</evidence>
<dbReference type="Pfam" id="PF00493">
    <property type="entry name" value="MCM"/>
    <property type="match status" value="1"/>
</dbReference>
<evidence type="ECO:0000256" key="7">
    <source>
        <dbReference type="ARBA" id="ARBA00022840"/>
    </source>
</evidence>
<evidence type="ECO:0000256" key="12">
    <source>
        <dbReference type="RuleBase" id="RU368064"/>
    </source>
</evidence>
<dbReference type="Gene3D" id="2.20.28.10">
    <property type="match status" value="1"/>
</dbReference>
<dbReference type="GO" id="GO:0042555">
    <property type="term" value="C:MCM complex"/>
    <property type="evidence" value="ECO:0007669"/>
    <property type="project" value="UniProtKB-UniRule"/>
</dbReference>
<evidence type="ECO:0000256" key="6">
    <source>
        <dbReference type="ARBA" id="ARBA00022806"/>
    </source>
</evidence>
<dbReference type="Pfam" id="PF17207">
    <property type="entry name" value="MCM_OB"/>
    <property type="match status" value="1"/>
</dbReference>
<keyword evidence="10 12" id="KW-0131">Cell cycle</keyword>
<comment type="similarity">
    <text evidence="2 11">Belongs to the MCM family.</text>
</comment>
<dbReference type="GO" id="GO:0003697">
    <property type="term" value="F:single-stranded DNA binding"/>
    <property type="evidence" value="ECO:0007669"/>
    <property type="project" value="TreeGrafter"/>
</dbReference>
<sequence length="840" mass="94853">MAEPEGSDGIQPVVQEQPRRRRPRRTNPQDIVHHRDQAAIEVQRLFQKFLSDFSSESLEDDVDMPSSSAASHKDYLIQIDQMVENDRTTLHVDYSHLTIYMTGLAESIRRNYYRFSPFLCSAVQNVVRELHSEYAQEEDNRGLKDFYVSFYNMTQGFAKIRDLRTDKIGHLLSIEGTVTRTSEVRPELLFGTFECAECHEVIRLVEQQFRYTEPSSCVNSNCANNKTWILRPSESKFVDWQKIRVQESSTEIPPGSMPRTIDVIVRNESVEQCKPGDKCLFTGAFIVIPDVAKLIGATKFQSKGQERSNNKVDGVTGIRGMGVRDLSYKTGFLACSVQPKHTRWGQVNIRGDDSNPDSNGPLSFNDAEKTEIFAMRNTPHLYTRMARCIAPAVYGHEEVKRGILLMLFGGVHKKSPESHIGLRGDINICIVGDPSTAKSQFLKFVVSMLPRAIYTSGKASTAAGLTASVSRDPDTGEFGVEAGALMLADNGICCIDEFNTMDEKDQVAIHEAMEQQTISISKAGIQATLNARASILAAANPIGGRYDRSKPLKQNVTLSPPIMSRFDLFFVVLDDCNEVADTHIAERIVRVHQQLDNALRSDFTIDSIQKYIRYARTIKPKPSPEARERYAQHYVSLRNNDASGSSKNSYRITVRQLESMIRLSEALARLHCDDVIKVEYVEEAARLLRQSILRVESDELVLGDDDEDDIAPLSAVSDDDDDVPVHELSKSDPENESAQKLKLKFSEYQRIANMLVHHLHSESHNRSTSSYSRSSLRHWYLDEIQSEIFSQESLIYHSNVITKVIRRLIEVDHVLLESRGEVLQVHPNYDITNSASMDHL</sequence>
<dbReference type="SUPFAM" id="SSF52540">
    <property type="entry name" value="P-loop containing nucleoside triphosphate hydrolases"/>
    <property type="match status" value="1"/>
</dbReference>
<dbReference type="Pfam" id="PF17855">
    <property type="entry name" value="MCM_lid"/>
    <property type="match status" value="1"/>
</dbReference>
<dbReference type="InterPro" id="IPR027417">
    <property type="entry name" value="P-loop_NTPase"/>
</dbReference>
<comment type="subcellular location">
    <subcellularLocation>
        <location evidence="1 12">Nucleus</location>
    </subcellularLocation>
</comment>
<dbReference type="EC" id="3.6.4.12" evidence="12"/>
<accession>A0A0H5QYH5</accession>
<dbReference type="PANTHER" id="PTHR11630:SF43">
    <property type="entry name" value="DNA REPLICATION LICENSING FACTOR MCM6"/>
    <property type="match status" value="1"/>
</dbReference>
<keyword evidence="5 12" id="KW-0378">Hydrolase</keyword>
<dbReference type="PROSITE" id="PS00847">
    <property type="entry name" value="MCM_1"/>
    <property type="match status" value="1"/>
</dbReference>
<organism evidence="15">
    <name type="scientific">Spongospora subterranea</name>
    <dbReference type="NCBI Taxonomy" id="70186"/>
    <lineage>
        <taxon>Eukaryota</taxon>
        <taxon>Sar</taxon>
        <taxon>Rhizaria</taxon>
        <taxon>Endomyxa</taxon>
        <taxon>Phytomyxea</taxon>
        <taxon>Plasmodiophorida</taxon>
        <taxon>Plasmodiophoridae</taxon>
        <taxon>Spongospora</taxon>
    </lineage>
</organism>
<feature type="region of interest" description="Disordered" evidence="13">
    <location>
        <begin position="711"/>
        <end position="737"/>
    </location>
</feature>
<keyword evidence="8 11" id="KW-0238">DNA-binding</keyword>
<dbReference type="InterPro" id="IPR031327">
    <property type="entry name" value="MCM"/>
</dbReference>
<evidence type="ECO:0000256" key="11">
    <source>
        <dbReference type="RuleBase" id="RU004070"/>
    </source>
</evidence>
<dbReference type="Pfam" id="PF18263">
    <property type="entry name" value="WHD_MCM6"/>
    <property type="match status" value="1"/>
</dbReference>
<evidence type="ECO:0000259" key="14">
    <source>
        <dbReference type="PROSITE" id="PS50051"/>
    </source>
</evidence>
<evidence type="ECO:0000256" key="13">
    <source>
        <dbReference type="SAM" id="MobiDB-lite"/>
    </source>
</evidence>
<dbReference type="PROSITE" id="PS50051">
    <property type="entry name" value="MCM_2"/>
    <property type="match status" value="1"/>
</dbReference>
<evidence type="ECO:0000256" key="1">
    <source>
        <dbReference type="ARBA" id="ARBA00004123"/>
    </source>
</evidence>
<keyword evidence="6 12" id="KW-0347">Helicase</keyword>
<dbReference type="InterPro" id="IPR041562">
    <property type="entry name" value="MCM_lid"/>
</dbReference>
<dbReference type="InterPro" id="IPR001208">
    <property type="entry name" value="MCM_dom"/>
</dbReference>
<evidence type="ECO:0000256" key="2">
    <source>
        <dbReference type="ARBA" id="ARBA00008010"/>
    </source>
</evidence>
<evidence type="ECO:0000313" key="15">
    <source>
        <dbReference type="EMBL" id="CRZ06716.1"/>
    </source>
</evidence>
<dbReference type="SUPFAM" id="SSF50249">
    <property type="entry name" value="Nucleic acid-binding proteins"/>
    <property type="match status" value="1"/>
</dbReference>
<protein>
    <recommendedName>
        <fullName evidence="12">DNA replication licensing factor MCM6</fullName>
        <ecNumber evidence="12">3.6.4.12</ecNumber>
    </recommendedName>
</protein>
<dbReference type="GO" id="GO:0005634">
    <property type="term" value="C:nucleus"/>
    <property type="evidence" value="ECO:0007669"/>
    <property type="project" value="UniProtKB-SubCell"/>
</dbReference>
<keyword evidence="4 11" id="KW-0547">Nucleotide-binding</keyword>
<dbReference type="GO" id="GO:1902969">
    <property type="term" value="P:mitotic DNA replication"/>
    <property type="evidence" value="ECO:0007669"/>
    <property type="project" value="TreeGrafter"/>
</dbReference>
<dbReference type="GO" id="GO:0006270">
    <property type="term" value="P:DNA replication initiation"/>
    <property type="evidence" value="ECO:0007669"/>
    <property type="project" value="UniProtKB-UniRule"/>
</dbReference>
<dbReference type="PANTHER" id="PTHR11630">
    <property type="entry name" value="DNA REPLICATION LICENSING FACTOR MCM FAMILY MEMBER"/>
    <property type="match status" value="1"/>
</dbReference>
<feature type="region of interest" description="Disordered" evidence="13">
    <location>
        <begin position="1"/>
        <end position="33"/>
    </location>
</feature>
<keyword evidence="7 11" id="KW-0067">ATP-binding</keyword>
<dbReference type="Gene3D" id="1.20.58.870">
    <property type="match status" value="1"/>
</dbReference>
<evidence type="ECO:0000256" key="8">
    <source>
        <dbReference type="ARBA" id="ARBA00023125"/>
    </source>
</evidence>
<dbReference type="InterPro" id="IPR012340">
    <property type="entry name" value="NA-bd_OB-fold"/>
</dbReference>
<dbReference type="InterPro" id="IPR027925">
    <property type="entry name" value="MCM_N"/>
</dbReference>
<dbReference type="GO" id="GO:0005524">
    <property type="term" value="F:ATP binding"/>
    <property type="evidence" value="ECO:0007669"/>
    <property type="project" value="UniProtKB-UniRule"/>
</dbReference>
<evidence type="ECO:0000256" key="5">
    <source>
        <dbReference type="ARBA" id="ARBA00022801"/>
    </source>
</evidence>
<comment type="catalytic activity">
    <reaction evidence="12">
        <text>ATP + H2O = ADP + phosphate + H(+)</text>
        <dbReference type="Rhea" id="RHEA:13065"/>
        <dbReference type="ChEBI" id="CHEBI:15377"/>
        <dbReference type="ChEBI" id="CHEBI:15378"/>
        <dbReference type="ChEBI" id="CHEBI:30616"/>
        <dbReference type="ChEBI" id="CHEBI:43474"/>
        <dbReference type="ChEBI" id="CHEBI:456216"/>
        <dbReference type="EC" id="3.6.4.12"/>
    </reaction>
</comment>
<dbReference type="FunFam" id="2.20.28.10:FF:000003">
    <property type="entry name" value="DNA helicase"/>
    <property type="match status" value="1"/>
</dbReference>
<feature type="domain" description="MCM C-terminal AAA(+) ATPase" evidence="14">
    <location>
        <begin position="381"/>
        <end position="588"/>
    </location>
</feature>
<evidence type="ECO:0000256" key="10">
    <source>
        <dbReference type="ARBA" id="ARBA00023306"/>
    </source>
</evidence>
<dbReference type="Gene3D" id="2.40.50.140">
    <property type="entry name" value="Nucleic acid-binding proteins"/>
    <property type="match status" value="1"/>
</dbReference>
<dbReference type="PRINTS" id="PR01657">
    <property type="entry name" value="MCMFAMILY"/>
</dbReference>
<evidence type="ECO:0000256" key="4">
    <source>
        <dbReference type="ARBA" id="ARBA00022741"/>
    </source>
</evidence>
<dbReference type="SMART" id="SM00350">
    <property type="entry name" value="MCM"/>
    <property type="match status" value="1"/>
</dbReference>
<reference evidence="15" key="1">
    <citation type="submission" date="2015-04" db="EMBL/GenBank/DDBJ databases">
        <title>The genome sequence of the plant pathogenic Rhizarian Plasmodiophora brassicae reveals insights in its biotrophic life cycle and the origin of chitin synthesis.</title>
        <authorList>
            <person name="Schwelm A."/>
            <person name="Fogelqvist J."/>
            <person name="Knaust A."/>
            <person name="Julke S."/>
            <person name="Lilja T."/>
            <person name="Dhandapani V."/>
            <person name="Bonilla-Rosso G."/>
            <person name="Karlsson M."/>
            <person name="Shevchenko A."/>
            <person name="Choi S.R."/>
            <person name="Kim H.G."/>
            <person name="Park J.Y."/>
            <person name="Lim Y.P."/>
            <person name="Ludwig-Muller J."/>
            <person name="Dixelius C."/>
        </authorList>
    </citation>
    <scope>NUCLEOTIDE SEQUENCE</scope>
    <source>
        <tissue evidence="15">Potato root galls</tissue>
    </source>
</reference>